<dbReference type="EMBL" id="CAKOFQ010007010">
    <property type="protein sequence ID" value="CAH1987074.1"/>
    <property type="molecule type" value="Genomic_DNA"/>
</dbReference>
<protein>
    <submittedName>
        <fullName evidence="1">Uncharacterized protein</fullName>
    </submittedName>
</protein>
<sequence length="38" mass="4426">METNLLFQKFNMKRQLCILQQGLNGQKTTILHLPQSLP</sequence>
<keyword evidence="2" id="KW-1185">Reference proteome</keyword>
<accession>A0A9P0L3E5</accession>
<evidence type="ECO:0000313" key="2">
    <source>
        <dbReference type="Proteomes" id="UP001152888"/>
    </source>
</evidence>
<name>A0A9P0L3E5_ACAOB</name>
<dbReference type="Proteomes" id="UP001152888">
    <property type="component" value="Unassembled WGS sequence"/>
</dbReference>
<comment type="caution">
    <text evidence="1">The sequence shown here is derived from an EMBL/GenBank/DDBJ whole genome shotgun (WGS) entry which is preliminary data.</text>
</comment>
<dbReference type="AlphaFoldDB" id="A0A9P0L3E5"/>
<reference evidence="1" key="1">
    <citation type="submission" date="2022-03" db="EMBL/GenBank/DDBJ databases">
        <authorList>
            <person name="Sayadi A."/>
        </authorList>
    </citation>
    <scope>NUCLEOTIDE SEQUENCE</scope>
</reference>
<organism evidence="1 2">
    <name type="scientific">Acanthoscelides obtectus</name>
    <name type="common">Bean weevil</name>
    <name type="synonym">Bruchus obtectus</name>
    <dbReference type="NCBI Taxonomy" id="200917"/>
    <lineage>
        <taxon>Eukaryota</taxon>
        <taxon>Metazoa</taxon>
        <taxon>Ecdysozoa</taxon>
        <taxon>Arthropoda</taxon>
        <taxon>Hexapoda</taxon>
        <taxon>Insecta</taxon>
        <taxon>Pterygota</taxon>
        <taxon>Neoptera</taxon>
        <taxon>Endopterygota</taxon>
        <taxon>Coleoptera</taxon>
        <taxon>Polyphaga</taxon>
        <taxon>Cucujiformia</taxon>
        <taxon>Chrysomeloidea</taxon>
        <taxon>Chrysomelidae</taxon>
        <taxon>Bruchinae</taxon>
        <taxon>Bruchini</taxon>
        <taxon>Acanthoscelides</taxon>
    </lineage>
</organism>
<proteinExistence type="predicted"/>
<gene>
    <name evidence="1" type="ORF">ACAOBT_LOCUS17656</name>
</gene>
<evidence type="ECO:0000313" key="1">
    <source>
        <dbReference type="EMBL" id="CAH1987074.1"/>
    </source>
</evidence>